<evidence type="ECO:0000259" key="9">
    <source>
        <dbReference type="PROSITE" id="PS50008"/>
    </source>
</evidence>
<evidence type="ECO:0000256" key="3">
    <source>
        <dbReference type="ARBA" id="ARBA00022963"/>
    </source>
</evidence>
<sequence>QFMAEFVGEAGFLRRAGLDGLCNRDKAAEVSRLLAVEVACQRGLLASRGPDADPSSPRSLAASPPANPAGCKFVLGDGANEAEDDRFDVADELDGAAPSCALPTHGHGVEVIPTHVLLRWLPLGLLDFLRRGCTALHYDAPGRASALCFLRLQPDNRTLAWGQTPVAGRARGAWPSAPGGRGASEGSLDLSSLKDAFADGLAPSDAVHLAGLYRHAALLRPLTLLHGAGTTDNRALRFLAPKQTASQLTDALRLAATALRGLKRYPDQRLYWLRKQYAALFQVRARAGGWRGSRAGHGLGAVSSLEGCVQSRSPFGDRAAPCRKLTLLLNDNSQPIRVLKIPTQSPSIAISSDNHVYPPCTPFGPSRSHAMADSFNIIVVVSKWLRPKTRVYSANACSSRNSHSWHGSARSGFTVSFHDFDNSVSFTEFVELFKSFIVRSRKDLKDVFEVYSVPCSRCESPAVPVGSHADAAPRTPPGAQPEIDLITRNESEAGAAAAGAAAAGAYQRQISDAIAAASILSNGTGVESTSPRLLGMAPRQLADFLAKCQGEHLTYPELLRLIQRFEPSESMRQRGIMSFEGFARFLLDADNFACVLEESPPDESQLQRPLSHYYIASSHNTYLTGHQLKGDSSVELYLQVLLQGCRSVELDCWDGDDGSPIIYHGHTLTTKIPFQDVVEAINRSAFVTSELPVILSIENHCCLAQQRKMAEIFKNVFGERLVTRFLFESDFLDDPMLPSPWQLRGKILIKNRKLKAHHTPVDLLKQKAHKLASLAAQQSSATADEEEEDEDEYDYDYESLSDANLITKARPECETCRQKVTSSNNHCMATTPLNSLLCVKGHVYDMELREEVLLPHNKKESRQIAQEMSDLVIYCQAVKFPGFSRPGPPGPARLKAKASRKSLFGAAAQRMSTGEQDGGDGTGGDAEDPGVAPPLSAKSLSALIRTPKCYHMSSMNENAAKRLCRRYGAKVPQHTMCQLLRTYPAATRIESSNPHPMLYWLHGIQMVALNYQTEDLPMALNAAMFEQNGGCGFVLKPPVLRDRTCPLQKTFRPMDREIEGVQPTTYHITVISGQYVCPGNTAGSPHVELELAGMPLDTCHAGHLRTKTVARNALNPLWGETFTLPVHLEAMAFLRLSVVDGGGGGGVTAQRMVPLASLRTGYRHLRLRNVHNEALPISSLFLCVRREEAPLGGENTPASRVFGTEEEWRRGRHRLTVWGAPGPWPFSVLSVPEDTTALQLIALRQTDEQSVTEVAADERGSPGEGAARPAKAEGRCQRRALNSEELVLPLVRAWATREGRTARLVMEVGSGGTVRASMVRRDEPGGEREWNSSTFLVRVHDILPEQPHTIIRAECASTAQDIITQTLSKAKYSMTSLRKSDPADYVLVEELKDPKRVSPGRPLHRVLADDENVCAALSRQLEPTRLLLKLREQVQVT</sequence>
<evidence type="ECO:0000313" key="11">
    <source>
        <dbReference type="Ensembl" id="ENSPMAP00000003951.1"/>
    </source>
</evidence>
<dbReference type="HOGENOM" id="CLU_001158_1_0_1"/>
<dbReference type="Pfam" id="PF00387">
    <property type="entry name" value="PI-PLC-Y"/>
    <property type="match status" value="1"/>
</dbReference>
<feature type="domain" description="PI-PLC Y-box" evidence="9">
    <location>
        <begin position="868"/>
        <end position="1041"/>
    </location>
</feature>
<dbReference type="InterPro" id="IPR000159">
    <property type="entry name" value="RA_dom"/>
</dbReference>
<dbReference type="Pfam" id="PF09279">
    <property type="entry name" value="EF-hand_like"/>
    <property type="match status" value="1"/>
</dbReference>
<dbReference type="SUPFAM" id="SSF49562">
    <property type="entry name" value="C2 domain (Calcium/lipid-binding domain, CaLB)"/>
    <property type="match status" value="1"/>
</dbReference>
<feature type="domain" description="Ras-associating" evidence="10">
    <location>
        <begin position="1337"/>
        <end position="1433"/>
    </location>
</feature>
<dbReference type="SUPFAM" id="SSF54236">
    <property type="entry name" value="Ubiquitin-like"/>
    <property type="match status" value="1"/>
</dbReference>
<dbReference type="SMART" id="SM00239">
    <property type="entry name" value="C2"/>
    <property type="match status" value="1"/>
</dbReference>
<feature type="region of interest" description="Disordered" evidence="7">
    <location>
        <begin position="909"/>
        <end position="932"/>
    </location>
</feature>
<dbReference type="PANTHER" id="PTHR10336:SF6">
    <property type="entry name" value="1-PHOSPHATIDYLINOSITOL 4,5-BISPHOSPHATE PHOSPHODIESTERASE EPSILON-1"/>
    <property type="match status" value="1"/>
</dbReference>
<dbReference type="SMART" id="SM00148">
    <property type="entry name" value="PLCXc"/>
    <property type="match status" value="1"/>
</dbReference>
<dbReference type="SMART" id="SM00314">
    <property type="entry name" value="RA"/>
    <property type="match status" value="1"/>
</dbReference>
<dbReference type="InterPro" id="IPR011992">
    <property type="entry name" value="EF-hand-dom_pair"/>
</dbReference>
<dbReference type="Gene3D" id="3.20.20.190">
    <property type="entry name" value="Phosphatidylinositol (PI) phosphodiesterase"/>
    <property type="match status" value="1"/>
</dbReference>
<protein>
    <recommendedName>
        <fullName evidence="1 6">Phosphoinositide phospholipase C</fullName>
        <ecNumber evidence="1 6">3.1.4.11</ecNumber>
    </recommendedName>
</protein>
<reference evidence="11" key="2">
    <citation type="submission" date="2025-09" db="UniProtKB">
        <authorList>
            <consortium name="Ensembl"/>
        </authorList>
    </citation>
    <scope>IDENTIFICATION</scope>
</reference>
<dbReference type="InterPro" id="IPR001192">
    <property type="entry name" value="PI-PLC_fam"/>
</dbReference>
<dbReference type="PROSITE" id="PS50008">
    <property type="entry name" value="PIPLC_Y_DOMAIN"/>
    <property type="match status" value="1"/>
</dbReference>
<dbReference type="PROSITE" id="PS50200">
    <property type="entry name" value="RA"/>
    <property type="match status" value="1"/>
</dbReference>
<dbReference type="SUPFAM" id="SSF47473">
    <property type="entry name" value="EF-hand"/>
    <property type="match status" value="1"/>
</dbReference>
<dbReference type="InterPro" id="IPR029071">
    <property type="entry name" value="Ubiquitin-like_domsf"/>
</dbReference>
<feature type="region of interest" description="Disordered" evidence="7">
    <location>
        <begin position="47"/>
        <end position="66"/>
    </location>
</feature>
<dbReference type="Gene3D" id="2.60.40.150">
    <property type="entry name" value="C2 domain"/>
    <property type="match status" value="1"/>
</dbReference>
<dbReference type="InterPro" id="IPR017946">
    <property type="entry name" value="PLC-like_Pdiesterase_TIM-brl"/>
</dbReference>
<dbReference type="PROSITE" id="PS50004">
    <property type="entry name" value="C2"/>
    <property type="match status" value="1"/>
</dbReference>
<dbReference type="InterPro" id="IPR015359">
    <property type="entry name" value="PLC_EF-hand-like"/>
</dbReference>
<organism evidence="11">
    <name type="scientific">Petromyzon marinus</name>
    <name type="common">Sea lamprey</name>
    <dbReference type="NCBI Taxonomy" id="7757"/>
    <lineage>
        <taxon>Eukaryota</taxon>
        <taxon>Metazoa</taxon>
        <taxon>Chordata</taxon>
        <taxon>Craniata</taxon>
        <taxon>Vertebrata</taxon>
        <taxon>Cyclostomata</taxon>
        <taxon>Hyperoartia</taxon>
        <taxon>Petromyzontiformes</taxon>
        <taxon>Petromyzontidae</taxon>
        <taxon>Petromyzon</taxon>
    </lineage>
</organism>
<evidence type="ECO:0000259" key="10">
    <source>
        <dbReference type="PROSITE" id="PS50200"/>
    </source>
</evidence>
<evidence type="ECO:0000259" key="8">
    <source>
        <dbReference type="PROSITE" id="PS50004"/>
    </source>
</evidence>
<keyword evidence="2 6" id="KW-0378">Hydrolase</keyword>
<evidence type="ECO:0000256" key="5">
    <source>
        <dbReference type="ARBA" id="ARBA00023224"/>
    </source>
</evidence>
<evidence type="ECO:0000256" key="4">
    <source>
        <dbReference type="ARBA" id="ARBA00023098"/>
    </source>
</evidence>
<dbReference type="GO" id="GO:0048015">
    <property type="term" value="P:phosphatidylinositol-mediated signaling"/>
    <property type="evidence" value="ECO:0007669"/>
    <property type="project" value="TreeGrafter"/>
</dbReference>
<dbReference type="STRING" id="7757.ENSPMAP00000003951"/>
<dbReference type="FunFam" id="3.20.20.190:FF:000039">
    <property type="entry name" value="Phosphoinositide phospholipase C"/>
    <property type="match status" value="1"/>
</dbReference>
<dbReference type="PRINTS" id="PR00390">
    <property type="entry name" value="PHPHLIPASEC"/>
</dbReference>
<dbReference type="PROSITE" id="PS50007">
    <property type="entry name" value="PIPLC_X_DOMAIN"/>
    <property type="match status" value="1"/>
</dbReference>
<dbReference type="CDD" id="cd00275">
    <property type="entry name" value="C2_PLC_like"/>
    <property type="match status" value="1"/>
</dbReference>
<dbReference type="Pfam" id="PF00388">
    <property type="entry name" value="PI-PLC-X"/>
    <property type="match status" value="1"/>
</dbReference>
<evidence type="ECO:0000256" key="7">
    <source>
        <dbReference type="SAM" id="MobiDB-lite"/>
    </source>
</evidence>
<evidence type="ECO:0000256" key="1">
    <source>
        <dbReference type="ARBA" id="ARBA00012368"/>
    </source>
</evidence>
<proteinExistence type="predicted"/>
<accession>S4RFG9</accession>
<feature type="compositionally biased region" description="Low complexity" evidence="7">
    <location>
        <begin position="52"/>
        <end position="64"/>
    </location>
</feature>
<dbReference type="Gene3D" id="3.10.20.90">
    <property type="entry name" value="Phosphatidylinositol 3-kinase Catalytic Subunit, Chain A, domain 1"/>
    <property type="match status" value="1"/>
</dbReference>
<dbReference type="GO" id="GO:0007265">
    <property type="term" value="P:Ras protein signal transduction"/>
    <property type="evidence" value="ECO:0007669"/>
    <property type="project" value="TreeGrafter"/>
</dbReference>
<dbReference type="CDD" id="cd08596">
    <property type="entry name" value="PI-PLCc_epsilon"/>
    <property type="match status" value="1"/>
</dbReference>
<dbReference type="GO" id="GO:0016042">
    <property type="term" value="P:lipid catabolic process"/>
    <property type="evidence" value="ECO:0007669"/>
    <property type="project" value="UniProtKB-KW"/>
</dbReference>
<dbReference type="InterPro" id="IPR035892">
    <property type="entry name" value="C2_domain_sf"/>
</dbReference>
<keyword evidence="4 6" id="KW-0443">Lipid metabolism</keyword>
<dbReference type="GO" id="GO:0004435">
    <property type="term" value="F:phosphatidylinositol-4,5-bisphosphate phospholipase C activity"/>
    <property type="evidence" value="ECO:0007669"/>
    <property type="project" value="UniProtKB-EC"/>
</dbReference>
<dbReference type="GeneTree" id="ENSGT00940000157356"/>
<dbReference type="GO" id="GO:0046488">
    <property type="term" value="P:phosphatidylinositol metabolic process"/>
    <property type="evidence" value="ECO:0007669"/>
    <property type="project" value="TreeGrafter"/>
</dbReference>
<dbReference type="InterPro" id="IPR000909">
    <property type="entry name" value="PLipase_C_PInositol-sp_X_dom"/>
</dbReference>
<dbReference type="GO" id="GO:0007186">
    <property type="term" value="P:G protein-coupled receptor signaling pathway"/>
    <property type="evidence" value="ECO:0007669"/>
    <property type="project" value="TreeGrafter"/>
</dbReference>
<dbReference type="Pfam" id="PF00168">
    <property type="entry name" value="C2"/>
    <property type="match status" value="1"/>
</dbReference>
<dbReference type="SMART" id="SM00149">
    <property type="entry name" value="PLCYc"/>
    <property type="match status" value="1"/>
</dbReference>
<reference evidence="11" key="1">
    <citation type="submission" date="2025-08" db="UniProtKB">
        <authorList>
            <consortium name="Ensembl"/>
        </authorList>
    </citation>
    <scope>IDENTIFICATION</scope>
</reference>
<dbReference type="InterPro" id="IPR046973">
    <property type="entry name" value="PLC-epsilon1_cat"/>
</dbReference>
<name>S4RFG9_PETMA</name>
<dbReference type="InterPro" id="IPR001711">
    <property type="entry name" value="PLipase_C_Pinositol-sp_Y"/>
</dbReference>
<comment type="catalytic activity">
    <reaction evidence="6">
        <text>a 1,2-diacyl-sn-glycero-3-phospho-(1D-myo-inositol-4,5-bisphosphate) + H2O = 1D-myo-inositol 1,4,5-trisphosphate + a 1,2-diacyl-sn-glycerol + H(+)</text>
        <dbReference type="Rhea" id="RHEA:33179"/>
        <dbReference type="ChEBI" id="CHEBI:15377"/>
        <dbReference type="ChEBI" id="CHEBI:15378"/>
        <dbReference type="ChEBI" id="CHEBI:17815"/>
        <dbReference type="ChEBI" id="CHEBI:58456"/>
        <dbReference type="ChEBI" id="CHEBI:203600"/>
        <dbReference type="EC" id="3.1.4.11"/>
    </reaction>
</comment>
<dbReference type="Gene3D" id="1.10.238.10">
    <property type="entry name" value="EF-hand"/>
    <property type="match status" value="1"/>
</dbReference>
<feature type="region of interest" description="Disordered" evidence="7">
    <location>
        <begin position="1253"/>
        <end position="1273"/>
    </location>
</feature>
<dbReference type="SUPFAM" id="SSF51695">
    <property type="entry name" value="PLC-like phosphodiesterases"/>
    <property type="match status" value="1"/>
</dbReference>
<keyword evidence="3 6" id="KW-0442">Lipid degradation</keyword>
<evidence type="ECO:0000256" key="6">
    <source>
        <dbReference type="RuleBase" id="RU361133"/>
    </source>
</evidence>
<dbReference type="InterPro" id="IPR000008">
    <property type="entry name" value="C2_dom"/>
</dbReference>
<feature type="domain" description="C2" evidence="8">
    <location>
        <begin position="1046"/>
        <end position="1175"/>
    </location>
</feature>
<dbReference type="Ensembl" id="ENSPMAT00000003967.1">
    <property type="protein sequence ID" value="ENSPMAP00000003951.1"/>
    <property type="gene ID" value="ENSPMAG00000003626.1"/>
</dbReference>
<dbReference type="GO" id="GO:0051209">
    <property type="term" value="P:release of sequestered calcium ion into cytosol"/>
    <property type="evidence" value="ECO:0007669"/>
    <property type="project" value="TreeGrafter"/>
</dbReference>
<keyword evidence="5" id="KW-0807">Transducer</keyword>
<dbReference type="PANTHER" id="PTHR10336">
    <property type="entry name" value="PHOSPHOINOSITIDE-SPECIFIC PHOSPHOLIPASE C FAMILY PROTEIN"/>
    <property type="match status" value="1"/>
</dbReference>
<dbReference type="EC" id="3.1.4.11" evidence="1 6"/>
<evidence type="ECO:0000256" key="2">
    <source>
        <dbReference type="ARBA" id="ARBA00022801"/>
    </source>
</evidence>